<dbReference type="Gene3D" id="3.40.50.150">
    <property type="entry name" value="Vaccinia Virus protein VP39"/>
    <property type="match status" value="1"/>
</dbReference>
<dbReference type="InterPro" id="IPR001227">
    <property type="entry name" value="Ac_transferase_dom_sf"/>
</dbReference>
<comment type="catalytic activity">
    <reaction evidence="43">
        <text>3-oxobutanoyl-[ACP] + NADPH + H(+) = (3R)-hydroxybutanoyl-[ACP] + NADP(+)</text>
        <dbReference type="Rhea" id="RHEA:41804"/>
        <dbReference type="Rhea" id="RHEA-COMP:9625"/>
        <dbReference type="Rhea" id="RHEA-COMP:9626"/>
        <dbReference type="ChEBI" id="CHEBI:15378"/>
        <dbReference type="ChEBI" id="CHEBI:57783"/>
        <dbReference type="ChEBI" id="CHEBI:58349"/>
        <dbReference type="ChEBI" id="CHEBI:78450"/>
        <dbReference type="ChEBI" id="CHEBI:78451"/>
    </reaction>
    <physiologicalReaction direction="left-to-right" evidence="43">
        <dbReference type="Rhea" id="RHEA:41805"/>
    </physiologicalReaction>
</comment>
<evidence type="ECO:0000256" key="46">
    <source>
        <dbReference type="ARBA" id="ARBA00048281"/>
    </source>
</evidence>
<keyword evidence="18" id="KW-0560">Oxidoreductase</keyword>
<dbReference type="GO" id="GO:0004312">
    <property type="term" value="F:fatty acid synthase activity"/>
    <property type="evidence" value="ECO:0007669"/>
    <property type="project" value="UniProtKB-EC"/>
</dbReference>
<dbReference type="PANTHER" id="PTHR43775">
    <property type="entry name" value="FATTY ACID SYNTHASE"/>
    <property type="match status" value="1"/>
</dbReference>
<evidence type="ECO:0000256" key="48">
    <source>
        <dbReference type="ARBA" id="ARBA00048420"/>
    </source>
</evidence>
<evidence type="ECO:0000256" key="30">
    <source>
        <dbReference type="ARBA" id="ARBA00023401"/>
    </source>
</evidence>
<dbReference type="InterPro" id="IPR014031">
    <property type="entry name" value="Ketoacyl_synth_C"/>
</dbReference>
<evidence type="ECO:0000256" key="17">
    <source>
        <dbReference type="ARBA" id="ARBA00022990"/>
    </source>
</evidence>
<dbReference type="SUPFAM" id="SSF51735">
    <property type="entry name" value="NAD(P)-binding Rossmann-fold domains"/>
    <property type="match status" value="2"/>
</dbReference>
<dbReference type="InterPro" id="IPR029058">
    <property type="entry name" value="AB_hydrolase_fold"/>
</dbReference>
<evidence type="ECO:0000256" key="2">
    <source>
        <dbReference type="ARBA" id="ARBA00012004"/>
    </source>
</evidence>
<keyword evidence="13" id="KW-0378">Hydrolase</keyword>
<dbReference type="FunFam" id="3.40.47.10:FF:000033">
    <property type="entry name" value="Fatty acid synthase"/>
    <property type="match status" value="1"/>
</dbReference>
<comment type="catalytic activity">
    <reaction evidence="42">
        <text>(2E)-hexenoyl-[ACP] + NADPH + H(+) = hexanoyl-[ACP] + NADP(+)</text>
        <dbReference type="Rhea" id="RHEA:41832"/>
        <dbReference type="Rhea" id="RHEA-COMP:9631"/>
        <dbReference type="Rhea" id="RHEA-COMP:9632"/>
        <dbReference type="ChEBI" id="CHEBI:15378"/>
        <dbReference type="ChEBI" id="CHEBI:57783"/>
        <dbReference type="ChEBI" id="CHEBI:58349"/>
        <dbReference type="ChEBI" id="CHEBI:78458"/>
        <dbReference type="ChEBI" id="CHEBI:78459"/>
    </reaction>
    <physiologicalReaction direction="left-to-right" evidence="42">
        <dbReference type="Rhea" id="RHEA:41833"/>
    </physiologicalReaction>
</comment>
<evidence type="ECO:0000256" key="41">
    <source>
        <dbReference type="ARBA" id="ARBA00047810"/>
    </source>
</evidence>
<feature type="active site" description="Proton donor; for dehydratase activity" evidence="64">
    <location>
        <position position="2203"/>
    </location>
</feature>
<dbReference type="InterPro" id="IPR050091">
    <property type="entry name" value="PKS_NRPS_Biosynth_Enz"/>
</dbReference>
<evidence type="ECO:0000256" key="32">
    <source>
        <dbReference type="ARBA" id="ARBA00023442"/>
    </source>
</evidence>
<evidence type="ECO:0000256" key="27">
    <source>
        <dbReference type="ARBA" id="ARBA00023394"/>
    </source>
</evidence>
<dbReference type="InterPro" id="IPR020843">
    <property type="entry name" value="ER"/>
</dbReference>
<dbReference type="PROSITE" id="PS00606">
    <property type="entry name" value="KS3_1"/>
    <property type="match status" value="1"/>
</dbReference>
<dbReference type="FunFam" id="3.40.50.1820:FF:000105">
    <property type="entry name" value="Fatty acid synthase"/>
    <property type="match status" value="1"/>
</dbReference>
<dbReference type="CDD" id="cd05195">
    <property type="entry name" value="enoyl_red"/>
    <property type="match status" value="1"/>
</dbReference>
<evidence type="ECO:0000256" key="23">
    <source>
        <dbReference type="ARBA" id="ARBA00023332"/>
    </source>
</evidence>
<evidence type="ECO:0000256" key="42">
    <source>
        <dbReference type="ARBA" id="ARBA00047897"/>
    </source>
</evidence>
<evidence type="ECO:0000256" key="50">
    <source>
        <dbReference type="ARBA" id="ARBA00048571"/>
    </source>
</evidence>
<evidence type="ECO:0000256" key="65">
    <source>
        <dbReference type="SAM" id="Coils"/>
    </source>
</evidence>
<dbReference type="SUPFAM" id="SSF53335">
    <property type="entry name" value="S-adenosyl-L-methionine-dependent methyltransferases"/>
    <property type="match status" value="1"/>
</dbReference>
<comment type="catalytic activity">
    <reaction evidence="60">
        <text>3-oxooctanoyl-[ACP] + NADPH + H(+) = (3R)-hydroxyoctanoyl-[ACP] + NADP(+)</text>
        <dbReference type="Rhea" id="RHEA:41840"/>
        <dbReference type="Rhea" id="RHEA-COMP:9633"/>
        <dbReference type="Rhea" id="RHEA-COMP:9634"/>
        <dbReference type="ChEBI" id="CHEBI:15378"/>
        <dbReference type="ChEBI" id="CHEBI:57783"/>
        <dbReference type="ChEBI" id="CHEBI:58349"/>
        <dbReference type="ChEBI" id="CHEBI:78460"/>
        <dbReference type="ChEBI" id="CHEBI:78461"/>
    </reaction>
    <physiologicalReaction direction="left-to-right" evidence="60">
        <dbReference type="Rhea" id="RHEA:41841"/>
    </physiologicalReaction>
</comment>
<keyword evidence="17" id="KW-0007">Acetylation</keyword>
<dbReference type="GO" id="GO:0019171">
    <property type="term" value="F:(3R)-hydroxyacyl-[acyl-carrier-protein] dehydratase activity"/>
    <property type="evidence" value="ECO:0007669"/>
    <property type="project" value="UniProtKB-EC"/>
</dbReference>
<dbReference type="InterPro" id="IPR001031">
    <property type="entry name" value="Thioesterase"/>
</dbReference>
<evidence type="ECO:0000256" key="57">
    <source>
        <dbReference type="ARBA" id="ARBA00049171"/>
    </source>
</evidence>
<evidence type="ECO:0000256" key="33">
    <source>
        <dbReference type="ARBA" id="ARBA00044883"/>
    </source>
</evidence>
<dbReference type="SUPFAM" id="SSF53901">
    <property type="entry name" value="Thiolase-like"/>
    <property type="match status" value="2"/>
</dbReference>
<dbReference type="PROSITE" id="PS52004">
    <property type="entry name" value="KS3_2"/>
    <property type="match status" value="1"/>
</dbReference>
<feature type="region of interest" description="Disordered" evidence="66">
    <location>
        <begin position="288"/>
        <end position="310"/>
    </location>
</feature>
<comment type="catalytic activity">
    <reaction evidence="52">
        <text>holo-[ACP] + acetyl-CoA = acetyl-[ACP] + CoA</text>
        <dbReference type="Rhea" id="RHEA:41788"/>
        <dbReference type="Rhea" id="RHEA-COMP:9621"/>
        <dbReference type="Rhea" id="RHEA-COMP:9685"/>
        <dbReference type="ChEBI" id="CHEBI:57287"/>
        <dbReference type="ChEBI" id="CHEBI:57288"/>
        <dbReference type="ChEBI" id="CHEBI:64479"/>
        <dbReference type="ChEBI" id="CHEBI:78446"/>
        <dbReference type="EC" id="2.3.1.38"/>
    </reaction>
    <physiologicalReaction direction="left-to-right" evidence="52">
        <dbReference type="Rhea" id="RHEA:41789"/>
    </physiologicalReaction>
</comment>
<dbReference type="Pfam" id="PF21089">
    <property type="entry name" value="PKS_DH_N"/>
    <property type="match status" value="1"/>
</dbReference>
<evidence type="ECO:0000256" key="59">
    <source>
        <dbReference type="ARBA" id="ARBA00049414"/>
    </source>
</evidence>
<evidence type="ECO:0000256" key="10">
    <source>
        <dbReference type="ARBA" id="ARBA00022553"/>
    </source>
</evidence>
<evidence type="ECO:0000256" key="31">
    <source>
        <dbReference type="ARBA" id="ARBA00023402"/>
    </source>
</evidence>
<evidence type="ECO:0000256" key="18">
    <source>
        <dbReference type="ARBA" id="ARBA00023002"/>
    </source>
</evidence>
<dbReference type="EMBL" id="SRMA01026156">
    <property type="protein sequence ID" value="TRY87147.1"/>
    <property type="molecule type" value="Genomic_DNA"/>
</dbReference>
<evidence type="ECO:0000256" key="63">
    <source>
        <dbReference type="ARBA" id="ARBA00049533"/>
    </source>
</evidence>
<comment type="catalytic activity">
    <reaction evidence="55">
        <text>(2E)-octadecenoyl-[ACP] + NADPH + H(+) = octadecanoyl-[ACP] + NADP(+)</text>
        <dbReference type="Rhea" id="RHEA:41928"/>
        <dbReference type="Rhea" id="RHEA-COMP:9655"/>
        <dbReference type="Rhea" id="RHEA-COMP:9656"/>
        <dbReference type="ChEBI" id="CHEBI:15378"/>
        <dbReference type="ChEBI" id="CHEBI:57783"/>
        <dbReference type="ChEBI" id="CHEBI:58349"/>
        <dbReference type="ChEBI" id="CHEBI:78489"/>
        <dbReference type="ChEBI" id="CHEBI:78495"/>
    </reaction>
    <physiologicalReaction direction="left-to-right" evidence="55">
        <dbReference type="Rhea" id="RHEA:41929"/>
    </physiologicalReaction>
</comment>
<dbReference type="EC" id="2.3.1.85" evidence="4"/>
<evidence type="ECO:0000256" key="29">
    <source>
        <dbReference type="ARBA" id="ARBA00023399"/>
    </source>
</evidence>
<dbReference type="Gene3D" id="3.90.180.10">
    <property type="entry name" value="Medium-chain alcohol dehydrogenases, catalytic domain"/>
    <property type="match status" value="1"/>
</dbReference>
<comment type="catalytic activity">
    <reaction evidence="25">
        <text>(3R)-hydroxyhexanoyl-[ACP] = (2E)-hexenoyl-[ACP] + H2O</text>
        <dbReference type="Rhea" id="RHEA:41828"/>
        <dbReference type="Rhea" id="RHEA-COMP:9630"/>
        <dbReference type="Rhea" id="RHEA-COMP:9631"/>
        <dbReference type="ChEBI" id="CHEBI:15377"/>
        <dbReference type="ChEBI" id="CHEBI:78457"/>
        <dbReference type="ChEBI" id="CHEBI:78458"/>
    </reaction>
    <physiologicalReaction direction="left-to-right" evidence="25">
        <dbReference type="Rhea" id="RHEA:41829"/>
    </physiologicalReaction>
</comment>
<evidence type="ECO:0000256" key="47">
    <source>
        <dbReference type="ARBA" id="ARBA00048289"/>
    </source>
</evidence>
<dbReference type="InterPro" id="IPR042104">
    <property type="entry name" value="PKS_dehydratase_sf"/>
</dbReference>
<evidence type="ECO:0000256" key="62">
    <source>
        <dbReference type="ARBA" id="ARBA00049521"/>
    </source>
</evidence>
<dbReference type="Pfam" id="PF13602">
    <property type="entry name" value="ADH_zinc_N_2"/>
    <property type="match status" value="1"/>
</dbReference>
<comment type="catalytic activity">
    <reaction evidence="50">
        <text>3-oxohexanoyl-[ACP] + NADPH + H(+) = (3R)-hydroxyhexanoyl-[ACP] + NADP(+)</text>
        <dbReference type="Rhea" id="RHEA:41824"/>
        <dbReference type="Rhea" id="RHEA-COMP:9629"/>
        <dbReference type="Rhea" id="RHEA-COMP:9630"/>
        <dbReference type="ChEBI" id="CHEBI:15378"/>
        <dbReference type="ChEBI" id="CHEBI:57783"/>
        <dbReference type="ChEBI" id="CHEBI:58349"/>
        <dbReference type="ChEBI" id="CHEBI:78456"/>
        <dbReference type="ChEBI" id="CHEBI:78457"/>
    </reaction>
    <physiologicalReaction direction="left-to-right" evidence="50">
        <dbReference type="Rhea" id="RHEA:41825"/>
    </physiologicalReaction>
</comment>
<dbReference type="InterPro" id="IPR018201">
    <property type="entry name" value="Ketoacyl_synth_AS"/>
</dbReference>
<evidence type="ECO:0000256" key="58">
    <source>
        <dbReference type="ARBA" id="ARBA00049263"/>
    </source>
</evidence>
<dbReference type="InterPro" id="IPR016039">
    <property type="entry name" value="Thiolase-like"/>
</dbReference>
<dbReference type="Pfam" id="PF00109">
    <property type="entry name" value="ketoacyl-synt"/>
    <property type="match status" value="1"/>
</dbReference>
<evidence type="ECO:0000256" key="9">
    <source>
        <dbReference type="ARBA" id="ARBA00022516"/>
    </source>
</evidence>
<dbReference type="InterPro" id="IPR029063">
    <property type="entry name" value="SAM-dependent_MTases_sf"/>
</dbReference>
<evidence type="ECO:0000256" key="44">
    <source>
        <dbReference type="ARBA" id="ARBA00047961"/>
    </source>
</evidence>
<dbReference type="InterPro" id="IPR011032">
    <property type="entry name" value="GroES-like_sf"/>
</dbReference>
<feature type="compositionally biased region" description="Polar residues" evidence="66">
    <location>
        <begin position="455"/>
        <end position="472"/>
    </location>
</feature>
<comment type="catalytic activity">
    <reaction evidence="27">
        <text>a (3R)-hydroxyacyl-[ACP] = a (2E)-enoyl-[ACP] + H2O</text>
        <dbReference type="Rhea" id="RHEA:13097"/>
        <dbReference type="Rhea" id="RHEA-COMP:9925"/>
        <dbReference type="Rhea" id="RHEA-COMP:9945"/>
        <dbReference type="ChEBI" id="CHEBI:15377"/>
        <dbReference type="ChEBI" id="CHEBI:78784"/>
        <dbReference type="ChEBI" id="CHEBI:78827"/>
        <dbReference type="EC" id="4.2.1.59"/>
    </reaction>
    <physiologicalReaction direction="left-to-right" evidence="27">
        <dbReference type="Rhea" id="RHEA:13098"/>
    </physiologicalReaction>
</comment>
<dbReference type="Gene3D" id="1.10.1200.10">
    <property type="entry name" value="ACP-like"/>
    <property type="match status" value="1"/>
</dbReference>
<comment type="catalytic activity">
    <reaction evidence="59">
        <text>3-oxohexadecanoyl-[ACP] + NADPH + H(+) = (3R)-hydroxyhexadecanoyl-[ACP] + NADP(+)</text>
        <dbReference type="Rhea" id="RHEA:41904"/>
        <dbReference type="Rhea" id="RHEA-COMP:9649"/>
        <dbReference type="Rhea" id="RHEA-COMP:9650"/>
        <dbReference type="ChEBI" id="CHEBI:15378"/>
        <dbReference type="ChEBI" id="CHEBI:57783"/>
        <dbReference type="ChEBI" id="CHEBI:58349"/>
        <dbReference type="ChEBI" id="CHEBI:78478"/>
        <dbReference type="ChEBI" id="CHEBI:78480"/>
    </reaction>
    <physiologicalReaction direction="left-to-right" evidence="59">
        <dbReference type="Rhea" id="RHEA:41905"/>
    </physiologicalReaction>
</comment>
<evidence type="ECO:0000313" key="69">
    <source>
        <dbReference type="EMBL" id="TRY87147.1"/>
    </source>
</evidence>
<evidence type="ECO:0000256" key="51">
    <source>
        <dbReference type="ARBA" id="ARBA00048650"/>
    </source>
</evidence>
<comment type="catalytic activity">
    <reaction evidence="44">
        <text>acetyl-[ACP] + malonyl-[ACP] + H(+) = 3-oxobutanoyl-[ACP] + holo-[ACP] + CO2</text>
        <dbReference type="Rhea" id="RHEA:41800"/>
        <dbReference type="Rhea" id="RHEA-COMP:9621"/>
        <dbReference type="Rhea" id="RHEA-COMP:9623"/>
        <dbReference type="Rhea" id="RHEA-COMP:9625"/>
        <dbReference type="Rhea" id="RHEA-COMP:9685"/>
        <dbReference type="ChEBI" id="CHEBI:15378"/>
        <dbReference type="ChEBI" id="CHEBI:16526"/>
        <dbReference type="ChEBI" id="CHEBI:64479"/>
        <dbReference type="ChEBI" id="CHEBI:78446"/>
        <dbReference type="ChEBI" id="CHEBI:78449"/>
        <dbReference type="ChEBI" id="CHEBI:78450"/>
    </reaction>
    <physiologicalReaction direction="left-to-right" evidence="44">
        <dbReference type="Rhea" id="RHEA:41801"/>
    </physiologicalReaction>
</comment>
<evidence type="ECO:0000256" key="49">
    <source>
        <dbReference type="ARBA" id="ARBA00048506"/>
    </source>
</evidence>
<dbReference type="Gene3D" id="3.40.47.10">
    <property type="match status" value="2"/>
</dbReference>
<comment type="catalytic activity">
    <reaction evidence="48">
        <text>(2E)-octenoyl-[ACP] + NADPH + H(+) = octanoyl-[ACP] + NADP(+)</text>
        <dbReference type="Rhea" id="RHEA:41848"/>
        <dbReference type="Rhea" id="RHEA-COMP:9635"/>
        <dbReference type="Rhea" id="RHEA-COMP:9636"/>
        <dbReference type="ChEBI" id="CHEBI:15378"/>
        <dbReference type="ChEBI" id="CHEBI:57783"/>
        <dbReference type="ChEBI" id="CHEBI:58349"/>
        <dbReference type="ChEBI" id="CHEBI:78462"/>
        <dbReference type="ChEBI" id="CHEBI:78463"/>
    </reaction>
    <physiologicalReaction direction="left-to-right" evidence="48">
        <dbReference type="Rhea" id="RHEA:41849"/>
    </physiologicalReaction>
</comment>
<dbReference type="Pfam" id="PF02801">
    <property type="entry name" value="Ketoacyl-synt_C"/>
    <property type="match status" value="1"/>
</dbReference>
<comment type="pathway">
    <text evidence="1">Lipid metabolism.</text>
</comment>
<dbReference type="EC" id="1.1.1.100" evidence="5"/>
<evidence type="ECO:0000256" key="45">
    <source>
        <dbReference type="ARBA" id="ARBA00048051"/>
    </source>
</evidence>
<comment type="catalytic activity">
    <reaction evidence="31">
        <text>(3R)-hydroxybutanoyl-[ACP] = (2E)-butenoyl-[ACP] + H2O</text>
        <dbReference type="Rhea" id="RHEA:41808"/>
        <dbReference type="Rhea" id="RHEA-COMP:9626"/>
        <dbReference type="Rhea" id="RHEA-COMP:9627"/>
        <dbReference type="ChEBI" id="CHEBI:15377"/>
        <dbReference type="ChEBI" id="CHEBI:78451"/>
        <dbReference type="ChEBI" id="CHEBI:78453"/>
    </reaction>
    <physiologicalReaction direction="left-to-right" evidence="31">
        <dbReference type="Rhea" id="RHEA:41809"/>
    </physiologicalReaction>
</comment>
<dbReference type="Gene3D" id="3.10.129.110">
    <property type="entry name" value="Polyketide synthase dehydratase"/>
    <property type="match status" value="1"/>
</dbReference>
<comment type="catalytic activity">
    <reaction evidence="23">
        <text>(3R)-hydroxyoctanoyl-[ACP] = (2E)-octenoyl-[ACP] + H2O</text>
        <dbReference type="Rhea" id="RHEA:41844"/>
        <dbReference type="Rhea" id="RHEA-COMP:9634"/>
        <dbReference type="Rhea" id="RHEA-COMP:9635"/>
        <dbReference type="ChEBI" id="CHEBI:15377"/>
        <dbReference type="ChEBI" id="CHEBI:78461"/>
        <dbReference type="ChEBI" id="CHEBI:78462"/>
    </reaction>
    <physiologicalReaction direction="left-to-right" evidence="23">
        <dbReference type="Rhea" id="RHEA:41845"/>
    </physiologicalReaction>
</comment>
<feature type="region of interest" description="Disordered" evidence="66">
    <location>
        <begin position="448"/>
        <end position="473"/>
    </location>
</feature>
<dbReference type="SUPFAM" id="SSF52151">
    <property type="entry name" value="FabD/lysophospholipase-like"/>
    <property type="match status" value="2"/>
</dbReference>
<evidence type="ECO:0000256" key="6">
    <source>
        <dbReference type="ARBA" id="ARBA00013191"/>
    </source>
</evidence>
<comment type="catalytic activity">
    <reaction evidence="45">
        <text>hexadecanoyl-[ACP] + malonyl-[ACP] + H(+) = 3-oxooctadecanoyl-[ACP] + holo-[ACP] + CO2</text>
        <dbReference type="Rhea" id="RHEA:41916"/>
        <dbReference type="Rhea" id="RHEA-COMP:9623"/>
        <dbReference type="Rhea" id="RHEA-COMP:9652"/>
        <dbReference type="Rhea" id="RHEA-COMP:9653"/>
        <dbReference type="Rhea" id="RHEA-COMP:9685"/>
        <dbReference type="ChEBI" id="CHEBI:15378"/>
        <dbReference type="ChEBI" id="CHEBI:16526"/>
        <dbReference type="ChEBI" id="CHEBI:64479"/>
        <dbReference type="ChEBI" id="CHEBI:78449"/>
        <dbReference type="ChEBI" id="CHEBI:78483"/>
        <dbReference type="ChEBI" id="CHEBI:78487"/>
    </reaction>
    <physiologicalReaction direction="left-to-right" evidence="45">
        <dbReference type="Rhea" id="RHEA:41917"/>
    </physiologicalReaction>
</comment>
<evidence type="ECO:0000256" key="20">
    <source>
        <dbReference type="ARBA" id="ARBA00023098"/>
    </source>
</evidence>
<dbReference type="GO" id="GO:0006633">
    <property type="term" value="P:fatty acid biosynthetic process"/>
    <property type="evidence" value="ECO:0007669"/>
    <property type="project" value="UniProtKB-KW"/>
</dbReference>
<comment type="catalytic activity">
    <reaction evidence="53">
        <text>hexadecanoyl-[ACP] + H2O = hexadecanoate + holo-[ACP] + H(+)</text>
        <dbReference type="Rhea" id="RHEA:41932"/>
        <dbReference type="Rhea" id="RHEA-COMP:9652"/>
        <dbReference type="Rhea" id="RHEA-COMP:9685"/>
        <dbReference type="ChEBI" id="CHEBI:7896"/>
        <dbReference type="ChEBI" id="CHEBI:15377"/>
        <dbReference type="ChEBI" id="CHEBI:15378"/>
        <dbReference type="ChEBI" id="CHEBI:64479"/>
        <dbReference type="ChEBI" id="CHEBI:78483"/>
        <dbReference type="EC" id="3.1.2.14"/>
    </reaction>
    <physiologicalReaction direction="left-to-right" evidence="53">
        <dbReference type="Rhea" id="RHEA:41933"/>
    </physiologicalReaction>
</comment>
<dbReference type="Pfam" id="PF08659">
    <property type="entry name" value="KR"/>
    <property type="match status" value="2"/>
</dbReference>
<dbReference type="InterPro" id="IPR049391">
    <property type="entry name" value="FAS_pseudo-KR"/>
</dbReference>
<evidence type="ECO:0000256" key="40">
    <source>
        <dbReference type="ARBA" id="ARBA00047578"/>
    </source>
</evidence>
<dbReference type="EC" id="1.3.1.39" evidence="2"/>
<proteinExistence type="predicted"/>
<dbReference type="EC" id="3.1.2.14" evidence="3"/>
<keyword evidence="10" id="KW-0597">Phosphoprotein</keyword>
<dbReference type="SUPFAM" id="SSF53474">
    <property type="entry name" value="alpha/beta-Hydrolases"/>
    <property type="match status" value="1"/>
</dbReference>
<evidence type="ECO:0000256" key="37">
    <source>
        <dbReference type="ARBA" id="ARBA00047440"/>
    </source>
</evidence>
<evidence type="ECO:0000259" key="68">
    <source>
        <dbReference type="PROSITE" id="PS52019"/>
    </source>
</evidence>
<evidence type="ECO:0000256" key="16">
    <source>
        <dbReference type="ARBA" id="ARBA00022898"/>
    </source>
</evidence>
<evidence type="ECO:0000256" key="5">
    <source>
        <dbReference type="ARBA" id="ARBA00012948"/>
    </source>
</evidence>
<comment type="catalytic activity">
    <reaction evidence="26">
        <text>(3R)-hydroxydecanoyl-[ACP] = (2E)-decenoyl-[ACP] + H2O</text>
        <dbReference type="Rhea" id="RHEA:41860"/>
        <dbReference type="Rhea" id="RHEA-COMP:9638"/>
        <dbReference type="Rhea" id="RHEA-COMP:9639"/>
        <dbReference type="ChEBI" id="CHEBI:15377"/>
        <dbReference type="ChEBI" id="CHEBI:78466"/>
        <dbReference type="ChEBI" id="CHEBI:78467"/>
    </reaction>
    <physiologicalReaction direction="left-to-right" evidence="26">
        <dbReference type="Rhea" id="RHEA:41861"/>
    </physiologicalReaction>
</comment>
<comment type="catalytic activity">
    <reaction evidence="63">
        <text>octanoyl-[ACP] + malonyl-[ACP] + H(+) = 3-oxodecanoyl-[ACP] + holo-[ACP] + CO2</text>
        <dbReference type="Rhea" id="RHEA:41852"/>
        <dbReference type="Rhea" id="RHEA-COMP:9623"/>
        <dbReference type="Rhea" id="RHEA-COMP:9636"/>
        <dbReference type="Rhea" id="RHEA-COMP:9637"/>
        <dbReference type="Rhea" id="RHEA-COMP:9685"/>
        <dbReference type="ChEBI" id="CHEBI:15378"/>
        <dbReference type="ChEBI" id="CHEBI:16526"/>
        <dbReference type="ChEBI" id="CHEBI:64479"/>
        <dbReference type="ChEBI" id="CHEBI:78449"/>
        <dbReference type="ChEBI" id="CHEBI:78463"/>
        <dbReference type="ChEBI" id="CHEBI:78464"/>
    </reaction>
    <physiologicalReaction direction="left-to-right" evidence="63">
        <dbReference type="Rhea" id="RHEA:41853"/>
    </physiologicalReaction>
</comment>
<comment type="catalytic activity">
    <reaction evidence="24">
        <text>(3R)-hydroxydodecanoyl-[ACP] = (2E)-dodecenoyl-[ACP] + H2O</text>
        <dbReference type="Rhea" id="RHEA:41876"/>
        <dbReference type="Rhea" id="RHEA-COMP:9642"/>
        <dbReference type="Rhea" id="RHEA-COMP:9643"/>
        <dbReference type="ChEBI" id="CHEBI:15377"/>
        <dbReference type="ChEBI" id="CHEBI:78470"/>
        <dbReference type="ChEBI" id="CHEBI:78472"/>
    </reaction>
    <physiologicalReaction direction="left-to-right" evidence="24">
        <dbReference type="Rhea" id="RHEA:41877"/>
    </physiologicalReaction>
</comment>
<keyword evidence="8" id="KW-0596">Phosphopantetheine</keyword>
<evidence type="ECO:0000256" key="52">
    <source>
        <dbReference type="ARBA" id="ARBA00048691"/>
    </source>
</evidence>
<evidence type="ECO:0000256" key="60">
    <source>
        <dbReference type="ARBA" id="ARBA00049422"/>
    </source>
</evidence>
<dbReference type="Pfam" id="PF16197">
    <property type="entry name" value="KAsynt_C_assoc"/>
    <property type="match status" value="2"/>
</dbReference>
<keyword evidence="11" id="KW-0808">Transferase</keyword>
<evidence type="ECO:0000256" key="61">
    <source>
        <dbReference type="ARBA" id="ARBA00049449"/>
    </source>
</evidence>
<evidence type="ECO:0000256" key="53">
    <source>
        <dbReference type="ARBA" id="ARBA00048704"/>
    </source>
</evidence>
<comment type="catalytic activity">
    <reaction evidence="51">
        <text>a 2,3-saturated acyl-[ACP] + NADP(+) = a (2E)-enoyl-[ACP] + NADPH + H(+)</text>
        <dbReference type="Rhea" id="RHEA:22564"/>
        <dbReference type="Rhea" id="RHEA-COMP:9925"/>
        <dbReference type="Rhea" id="RHEA-COMP:9926"/>
        <dbReference type="ChEBI" id="CHEBI:15378"/>
        <dbReference type="ChEBI" id="CHEBI:57783"/>
        <dbReference type="ChEBI" id="CHEBI:58349"/>
        <dbReference type="ChEBI" id="CHEBI:78784"/>
        <dbReference type="ChEBI" id="CHEBI:78785"/>
        <dbReference type="EC" id="1.3.1.39"/>
    </reaction>
    <physiologicalReaction direction="right-to-left" evidence="51">
        <dbReference type="Rhea" id="RHEA:22566"/>
    </physiologicalReaction>
</comment>
<dbReference type="InterPro" id="IPR016035">
    <property type="entry name" value="Acyl_Trfase/lysoPLipase"/>
</dbReference>
<dbReference type="GO" id="GO:0004316">
    <property type="term" value="F:3-oxoacyl-[acyl-carrier-protein] reductase (NADPH) activity"/>
    <property type="evidence" value="ECO:0007669"/>
    <property type="project" value="UniProtKB-EC"/>
</dbReference>
<keyword evidence="70" id="KW-1185">Reference proteome</keyword>
<dbReference type="SMART" id="SM00827">
    <property type="entry name" value="PKS_AT"/>
    <property type="match status" value="1"/>
</dbReference>
<evidence type="ECO:0000256" key="26">
    <source>
        <dbReference type="ARBA" id="ARBA00023388"/>
    </source>
</evidence>
<feature type="coiled-coil region" evidence="65">
    <location>
        <begin position="574"/>
        <end position="647"/>
    </location>
</feature>
<accession>A0A553QB57</accession>
<comment type="catalytic activity">
    <reaction evidence="33">
        <text>acetyl-CoA + n malonyl-CoA + 2n NADPH + 2n H(+) = a long-chain fatty acid + (n+1) CoA + n CO2 + 2n NADP(+).</text>
        <dbReference type="EC" id="2.3.1.85"/>
    </reaction>
</comment>
<feature type="coiled-coil region" evidence="65">
    <location>
        <begin position="19"/>
        <end position="159"/>
    </location>
</feature>
<comment type="caution">
    <text evidence="69">The sequence shown here is derived from an EMBL/GenBank/DDBJ whole genome shotgun (WGS) entry which is preliminary data.</text>
</comment>
<evidence type="ECO:0000256" key="24">
    <source>
        <dbReference type="ARBA" id="ARBA00023351"/>
    </source>
</evidence>
<feature type="region of interest" description="Disordered" evidence="66">
    <location>
        <begin position="803"/>
        <end position="825"/>
    </location>
</feature>
<evidence type="ECO:0000256" key="25">
    <source>
        <dbReference type="ARBA" id="ARBA00023373"/>
    </source>
</evidence>
<evidence type="ECO:0000256" key="7">
    <source>
        <dbReference type="ARBA" id="ARBA00018769"/>
    </source>
</evidence>
<comment type="catalytic activity">
    <reaction evidence="49">
        <text>a fatty acyl-[ACP] + malonyl-[ACP] + H(+) = a 3-oxoacyl-[ACP] + holo-[ACP] + CO2</text>
        <dbReference type="Rhea" id="RHEA:22836"/>
        <dbReference type="Rhea" id="RHEA-COMP:9623"/>
        <dbReference type="Rhea" id="RHEA-COMP:9685"/>
        <dbReference type="Rhea" id="RHEA-COMP:9916"/>
        <dbReference type="Rhea" id="RHEA-COMP:14125"/>
        <dbReference type="ChEBI" id="CHEBI:15378"/>
        <dbReference type="ChEBI" id="CHEBI:16526"/>
        <dbReference type="ChEBI" id="CHEBI:64479"/>
        <dbReference type="ChEBI" id="CHEBI:78449"/>
        <dbReference type="ChEBI" id="CHEBI:78776"/>
        <dbReference type="ChEBI" id="CHEBI:138651"/>
        <dbReference type="EC" id="2.3.1.41"/>
    </reaction>
    <physiologicalReaction direction="left-to-right" evidence="49">
        <dbReference type="Rhea" id="RHEA:22837"/>
    </physiologicalReaction>
</comment>
<gene>
    <name evidence="69" type="ORF">DNTS_010214</name>
</gene>
<evidence type="ECO:0000256" key="12">
    <source>
        <dbReference type="ARBA" id="ARBA00022799"/>
    </source>
</evidence>
<keyword evidence="12" id="KW-0702">S-nitrosylation</keyword>
<name>A0A553QB57_9TELE</name>
<evidence type="ECO:0000256" key="36">
    <source>
        <dbReference type="ARBA" id="ARBA00047400"/>
    </source>
</evidence>
<evidence type="ECO:0000256" key="35">
    <source>
        <dbReference type="ARBA" id="ARBA00047394"/>
    </source>
</evidence>
<comment type="catalytic activity">
    <reaction evidence="35">
        <text>hexanoyl-[ACP] + malonyl-[ACP] + H(+) = 3-oxooctanoyl-[ACP] + holo-[ACP] + CO2</text>
        <dbReference type="Rhea" id="RHEA:41836"/>
        <dbReference type="Rhea" id="RHEA-COMP:9623"/>
        <dbReference type="Rhea" id="RHEA-COMP:9632"/>
        <dbReference type="Rhea" id="RHEA-COMP:9633"/>
        <dbReference type="Rhea" id="RHEA-COMP:9685"/>
        <dbReference type="ChEBI" id="CHEBI:15378"/>
        <dbReference type="ChEBI" id="CHEBI:16526"/>
        <dbReference type="ChEBI" id="CHEBI:64479"/>
        <dbReference type="ChEBI" id="CHEBI:78449"/>
        <dbReference type="ChEBI" id="CHEBI:78459"/>
        <dbReference type="ChEBI" id="CHEBI:78460"/>
    </reaction>
    <physiologicalReaction direction="left-to-right" evidence="35">
        <dbReference type="Rhea" id="RHEA:41837"/>
    </physiologicalReaction>
</comment>
<evidence type="ECO:0000256" key="55">
    <source>
        <dbReference type="ARBA" id="ARBA00049019"/>
    </source>
</evidence>
<comment type="catalytic activity">
    <reaction evidence="40">
        <text>dodecanoyl-[ACP] + malonyl-[ACP] + H(+) = 3-oxotetradecanoyl-[ACP] + holo-[ACP] + CO2</text>
        <dbReference type="Rhea" id="RHEA:41884"/>
        <dbReference type="Rhea" id="RHEA-COMP:9623"/>
        <dbReference type="Rhea" id="RHEA-COMP:9644"/>
        <dbReference type="Rhea" id="RHEA-COMP:9645"/>
        <dbReference type="Rhea" id="RHEA-COMP:9685"/>
        <dbReference type="ChEBI" id="CHEBI:15378"/>
        <dbReference type="ChEBI" id="CHEBI:16526"/>
        <dbReference type="ChEBI" id="CHEBI:64479"/>
        <dbReference type="ChEBI" id="CHEBI:65264"/>
        <dbReference type="ChEBI" id="CHEBI:78449"/>
        <dbReference type="ChEBI" id="CHEBI:78473"/>
    </reaction>
    <physiologicalReaction direction="left-to-right" evidence="40">
        <dbReference type="Rhea" id="RHEA:41885"/>
    </physiologicalReaction>
</comment>
<evidence type="ECO:0000256" key="66">
    <source>
        <dbReference type="SAM" id="MobiDB-lite"/>
    </source>
</evidence>
<evidence type="ECO:0000259" key="67">
    <source>
        <dbReference type="PROSITE" id="PS52004"/>
    </source>
</evidence>
<dbReference type="OrthoDB" id="329835at2759"/>
<comment type="catalytic activity">
    <reaction evidence="57">
        <text>(2E)-tetradecenoyl-[ACP] + NADPH + H(+) = tetradecanoyl-[ACP] + NADP(+)</text>
        <dbReference type="Rhea" id="RHEA:41896"/>
        <dbReference type="Rhea" id="RHEA-COMP:9647"/>
        <dbReference type="Rhea" id="RHEA-COMP:9648"/>
        <dbReference type="ChEBI" id="CHEBI:15378"/>
        <dbReference type="ChEBI" id="CHEBI:57783"/>
        <dbReference type="ChEBI" id="CHEBI:58349"/>
        <dbReference type="ChEBI" id="CHEBI:78475"/>
        <dbReference type="ChEBI" id="CHEBI:78477"/>
    </reaction>
    <physiologicalReaction direction="left-to-right" evidence="57">
        <dbReference type="Rhea" id="RHEA:41897"/>
    </physiologicalReaction>
</comment>
<comment type="catalytic activity">
    <reaction evidence="61">
        <text>butanoyl-[ACP] + malonyl-[ACP] + H(+) = 3-oxohexanoyl-[ACP] + holo-[ACP] + CO2</text>
        <dbReference type="Rhea" id="RHEA:41820"/>
        <dbReference type="Rhea" id="RHEA-COMP:9623"/>
        <dbReference type="Rhea" id="RHEA-COMP:9628"/>
        <dbReference type="Rhea" id="RHEA-COMP:9629"/>
        <dbReference type="Rhea" id="RHEA-COMP:9685"/>
        <dbReference type="ChEBI" id="CHEBI:15378"/>
        <dbReference type="ChEBI" id="CHEBI:16526"/>
        <dbReference type="ChEBI" id="CHEBI:64479"/>
        <dbReference type="ChEBI" id="CHEBI:78449"/>
        <dbReference type="ChEBI" id="CHEBI:78454"/>
        <dbReference type="ChEBI" id="CHEBI:78456"/>
    </reaction>
    <physiologicalReaction direction="left-to-right" evidence="61">
        <dbReference type="Rhea" id="RHEA:41821"/>
    </physiologicalReaction>
</comment>
<dbReference type="InterPro" id="IPR036291">
    <property type="entry name" value="NAD(P)-bd_dom_sf"/>
</dbReference>
<feature type="region of interest" description="Disordered" evidence="66">
    <location>
        <begin position="758"/>
        <end position="787"/>
    </location>
</feature>
<dbReference type="GO" id="GO:0004313">
    <property type="term" value="F:[acyl-carrier-protein] S-acetyltransferase activity"/>
    <property type="evidence" value="ECO:0007669"/>
    <property type="project" value="UniProtKB-EC"/>
</dbReference>
<evidence type="ECO:0000256" key="56">
    <source>
        <dbReference type="ARBA" id="ARBA00049109"/>
    </source>
</evidence>
<feature type="coiled-coil region" evidence="65">
    <location>
        <begin position="412"/>
        <end position="446"/>
    </location>
</feature>
<evidence type="ECO:0000256" key="39">
    <source>
        <dbReference type="ARBA" id="ARBA00047500"/>
    </source>
</evidence>
<dbReference type="Gene3D" id="3.30.70.250">
    <property type="entry name" value="Malonyl-CoA ACP transacylase, ACP-binding"/>
    <property type="match status" value="1"/>
</dbReference>
<dbReference type="InterPro" id="IPR020841">
    <property type="entry name" value="PKS_Beta-ketoAc_synthase_dom"/>
</dbReference>
<dbReference type="SMART" id="SM00825">
    <property type="entry name" value="PKS_KS"/>
    <property type="match status" value="1"/>
</dbReference>
<sequence length="3587" mass="396795">MQDGEDLETQLACKEREWKELQTRRIQQLEHALNEATSELHSQRDRFLRLRDDFKYNLSVLEERDKELERYDAMAARAQTEDSARREEVSELKIEIAKLRDALEVQRRAKEDNEVQFQKRGIEHRVQLEKLQSKMEIEMQKLREENETLRRSLQRRIRESDGNLALQKQEKLLSKELEVHANAHSQATEALQNTEELYQQTQKEIQRREWDLKNTTAMKDSRIKELEDAIKQMEARHKKEQNTYNRKHADLDRRVQERQEALNLLKEAHARDFQEEREKVSALQAQLQRKDLEQKRREESHTDDLQHRDQRIQELQEQLETTRSGWDTYITQVSRENVAKDTQLLSAGDREAKVRAELERCKEDVERYKQQVSSGLQREQALEQKRVQLELNWERRYEEVRSEHYLKSEELIQNLTRGRDQLTAELREKDRELQEALALLESVTVERDQALRGTKPSQTQNQASSKECSSFPSEEIRRLQQQNNTLRAVYDTELFVSGSTNYTKALEKEIQELKVKCRELEVRLEEPLKQVNVSNPTPSFPVSPDNAYLQNHVRSLNETIGGLRVEKVASAAALKKQEVRLAHLESAVEQLTQQSHSKHMENESLRLELANHKRAAAAEETRLKQRVAATELELDEVRREAEEYQKGSLLHNLETVALGNQASFVSALKVDLASRREPIVLSQDETMKQLQEEILCLRQKLLVMPSPGREGTVGELTSLHSKLKQAARLISGLSHDKQQLIEMGNRLRAQLIEAGLDAPRNSKSVLKPHDPEHSHPEKKPSKPELELQPKSRLSTLEKLQYQLTSQSARSKENRPPQQTKPETSVPLHILSSMSTDDSLQEVWQMLDRGLSSSVVSPSDSEDKMAAARARPPLSLDCFSQPNCQPMWQSKRILSDMEDIVIAGISGRLPESNNLEEFWLNLFNGVDMVTEDDRRWKPGLYGLPRRNGKLKEIDRFDAAFFGVHPKQAHTMDPQLRLMLEISYEAIVDGGINPVSMRGSKTGVYIGVSGSEAGEAFSKDPEELLGYSMTGCQRAMFANRLSYFFDFNGPSTAIDTACSSSLLALENAFNAIRHGQCEAALVGGVNLLLKPNTSVQFMKLGMLSPEGTCKSFDASGNGYCRSEAAVAVLLTKRSMAKRIYATVVNAGNNTDGYKEQGVTFPSGEMQQRLVSSLYKEANILPEQVEYIEAHGTGTKVGDPQEVNGIVSVFCQSPRDPLLLGSTKSNMGHPEPASGLAALAKVVLSLEHGVWAPNIHFHKPNPDIPALMDGRVRVVTEPIPVCGGIVGINSFGFGGSNVHVILRPHVSDLQDEATPASVPRLLQASGRTEEAVTSLFASTQHKQQNPSYLSLLNDVSGMPTAGMPYRGYTLIGTPAEHKEVQQTLPTPRPLWYICSGDERSGLMQLPEFRESIQRSDVALKDTGLCVTQLLMDADESTFEDTVHAFVGLAAIQVAQIDMLQKMGLQPDGIVGHSVGELACGYADGSLSHSEAILAAYWRGRSIKEANLPPGGMAAVGLTWEECKAQCPEGVVPACHNAEDTVTISGPQVVLSLEHGVWAPNIHFHKPNPDIPALMDGRVRVVTEPIPVCGGIVGINSFGFGGSNVHVILRPHVSDLQDEATPASVPRLLQASGRTEEAVTSLFASAQHKQQNPSYLSLLNDVSGMPTAGMPYRGYTLIGTPAEHKEVQQTLPTPRPLCLMQLPEFRESIQRSDVALKDTGLCVTQLLMDADESTFEDTVHAFVGLAAIQVAQIDMLQKMGLQPDGIVGHSVGELACGYADGSLSHSEAILAAYWRGRSIKEANLPPGGMAAVEHLQHGLNHMRLAFQDSVSKFVAQLKQSGVFAKEVRSAGVAFHSYYMASIAPALLSALQKVIKNPRPRSPRWISTSIPQSDWESPLALYSSAEYHVNNLVSPVLFQEGLNHVPDNAVVVEIAPHALLQAILKRSLKPTCSILPLMKRGHANNLEFFLSHVGKIYMNGINVDSNKLYPAVKYPVPKGTPLISPHIEWDHSQIWDVPKVEDFPAGSGGSTSATVYNIDVNPESPEYYMTGHCIDGRVLYPATGYLVLAWRTLMRSLGMVMDHTPVTFEDVTIHRATILPKTGSVQLEVRLMPATNRFEVSENGNLAVSGRVSVLEDSGLDVFHAKLNKPIAVESEDPKLLLKSGDIYKELRLRGYDYGKTFQGILESNNAGESGKLLWAGNWVTFLDTMLQMIVVGLPGRSLRLPTRIRSVCLDPKLHEERVEEYEGDQKAVIVNVNRYLDNITAGGVQICGLHATVAPRRQQQQTPPTLEEFVFSPYEDTDCLRSIEKLGEQLRHCKGKFGKISKICLVLSLQRKLVNQGVKISIPGLEGASESQLIGAEADKGLMRLLSVLCGLELNGNLRSELEQTVQKERNCLLEDPLLNGLLESSALRHCLDMALENSSPGKLKVLEALATDGRVFSHAASLLNIQPMLRLDYTATDITTDQLSAHQSSLEEQGISAAQWDPLQGPVPAGLGGADLVVCNCALGPTNNPSLLIENLTSAAREGGFILFHTLLSGHTLGETVAFLTSQNNQEGLLTQTDWGKLFQKASLSVVLLRKSYYGSALFLCRRSQPSFKEQPIVIAVDSTDYKWVEILKSKLAETSESPVWLTATKSHNGVVGMVNCLRQEPGGNRIRCAFVSNLSKGADVPSLLPTETVMKTLMEKDLVMNVHRDGLWGSFRHQLIMQDLSEESTEQAYVNVLTRGDLSSLRWIASPLRHFVPTNPNVQLCRVYYSSLNFRDIMLATGKLPPDAIPGDIALQQCMLGMEFSGRDPTGRRVMGLLPAKGLATCVDADIRFLWDVPSSWTLEQAASVPVVYATAYYSLVVRGRLRPGESVLIHSGSGGVGQAAIAIALSMHCRVFTTVGSQEKKQYLQEKFPQLTAESFANSRDSSFEQHIMLNTEGKGVDLVLNSLAEEKLQASLRCLARHGRFLEIGKYDLSNNTPLGMALFLKNIAFHGILLDALFEEGNREWEEVSDLLKQGIASGVVQPLRTTVFERNQVEDAFRYMAQGKHIGKVLLQVRLEETVGSDSATSPLAIHAVSRTFCPASLSYIITGGLGGFGLELAQWLTERGARKLWQTMGIQVLVSTSDVSTPEGTERLITEACRLGPVGGVFHLAMVLKDGMLENLTPQQFVEVNRPKYEGTINLDCVTRQKCTQLQQFVVFSSVSCGRGNAGQSNYGFANSTMERVCEQRHHDGLPALAVQWGAIGDVGVVLETMGGNDAVIGGTLPQRMSSCLDVLDRFLCQLSPVMSSFVLAERVVIAKGDGSVQKDLVEAVAHILGVRDLKSLNADASLADLGLDSLMESQSAPVKRAGPQVLLESDLSLMLVNPDAPTVAALNKVQSAERPLFLVHPIEGSIAAFHTLTSKLSVPCFGLQCTKAAPLDSIQSLAGYYVTCLRQVQPEGPYRIAGYSFGACVAFEMCSQLQAAHCPVEYLFLFDGSHSYVAAYTQARVNKAVDLITSSHKNVSRDMLHFAASTFYHKLKAADCYVPADKYHGNVTLLRAKASSEYGDGLGSDYKLHEVCDGKVSIHVIEGDHRSFLEGDGVESISSIIHTSLSEPRVSTREG</sequence>
<dbReference type="Gene3D" id="3.40.50.720">
    <property type="entry name" value="NAD(P)-binding Rossmann-like Domain"/>
    <property type="match status" value="1"/>
</dbReference>
<evidence type="ECO:0000256" key="38">
    <source>
        <dbReference type="ARBA" id="ARBA00047451"/>
    </source>
</evidence>
<evidence type="ECO:0000256" key="1">
    <source>
        <dbReference type="ARBA" id="ARBA00005189"/>
    </source>
</evidence>
<dbReference type="InterPro" id="IPR014043">
    <property type="entry name" value="Acyl_transferase_dom"/>
</dbReference>
<evidence type="ECO:0000256" key="3">
    <source>
        <dbReference type="ARBA" id="ARBA00012480"/>
    </source>
</evidence>
<keyword evidence="19" id="KW-0520">NAD</keyword>
<dbReference type="InterPro" id="IPR036736">
    <property type="entry name" value="ACP-like_sf"/>
</dbReference>
<evidence type="ECO:0000256" key="21">
    <source>
        <dbReference type="ARBA" id="ARBA00023160"/>
    </source>
</evidence>
<comment type="catalytic activity">
    <reaction evidence="38">
        <text>tetradecanoyl-[ACP] + malonyl-[ACP] + H(+) = 3-oxohexadecanoyl-[ACP] + holo-[ACP] + CO2</text>
        <dbReference type="Rhea" id="RHEA:41900"/>
        <dbReference type="Rhea" id="RHEA-COMP:9623"/>
        <dbReference type="Rhea" id="RHEA-COMP:9648"/>
        <dbReference type="Rhea" id="RHEA-COMP:9649"/>
        <dbReference type="Rhea" id="RHEA-COMP:9685"/>
        <dbReference type="ChEBI" id="CHEBI:15378"/>
        <dbReference type="ChEBI" id="CHEBI:16526"/>
        <dbReference type="ChEBI" id="CHEBI:64479"/>
        <dbReference type="ChEBI" id="CHEBI:78449"/>
        <dbReference type="ChEBI" id="CHEBI:78477"/>
        <dbReference type="ChEBI" id="CHEBI:78478"/>
    </reaction>
    <physiologicalReaction direction="left-to-right" evidence="38">
        <dbReference type="Rhea" id="RHEA:41901"/>
    </physiologicalReaction>
</comment>
<dbReference type="GO" id="GO:0016297">
    <property type="term" value="F:fatty acyl-[ACP] hydrolase activity"/>
    <property type="evidence" value="ECO:0007669"/>
    <property type="project" value="UniProtKB-EC"/>
</dbReference>
<dbReference type="Gene3D" id="3.40.50.1820">
    <property type="entry name" value="alpha/beta hydrolase"/>
    <property type="match status" value="1"/>
</dbReference>
<dbReference type="Gene3D" id="1.10.1470.20">
    <property type="entry name" value="Fatty acid synthase, domain 2"/>
    <property type="match status" value="1"/>
</dbReference>
<dbReference type="Pfam" id="PF00698">
    <property type="entry name" value="Acyl_transf_1"/>
    <property type="match status" value="2"/>
</dbReference>
<evidence type="ECO:0000256" key="22">
    <source>
        <dbReference type="ARBA" id="ARBA00023268"/>
    </source>
</evidence>
<comment type="catalytic activity">
    <reaction evidence="56">
        <text>decanoyl-[ACP] + malonyl-[ACP] + H(+) = 3-oxododecanoyl-[ACP] + holo-[ACP] + CO2</text>
        <dbReference type="Rhea" id="RHEA:41868"/>
        <dbReference type="Rhea" id="RHEA-COMP:9623"/>
        <dbReference type="Rhea" id="RHEA-COMP:9640"/>
        <dbReference type="Rhea" id="RHEA-COMP:9641"/>
        <dbReference type="Rhea" id="RHEA-COMP:9685"/>
        <dbReference type="ChEBI" id="CHEBI:15378"/>
        <dbReference type="ChEBI" id="CHEBI:16526"/>
        <dbReference type="ChEBI" id="CHEBI:64479"/>
        <dbReference type="ChEBI" id="CHEBI:78449"/>
        <dbReference type="ChEBI" id="CHEBI:78468"/>
        <dbReference type="ChEBI" id="CHEBI:78469"/>
    </reaction>
    <physiologicalReaction direction="left-to-right" evidence="56">
        <dbReference type="Rhea" id="RHEA:41869"/>
    </physiologicalReaction>
</comment>
<dbReference type="FunFam" id="3.90.180.10:FF:000015">
    <property type="entry name" value="Fatty acid synthase"/>
    <property type="match status" value="1"/>
</dbReference>
<dbReference type="Pfam" id="PF21149">
    <property type="entry name" value="FAS_pseudo-KR"/>
    <property type="match status" value="1"/>
</dbReference>
<keyword evidence="21" id="KW-0275">Fatty acid biosynthesis</keyword>
<dbReference type="PROSITE" id="PS52019">
    <property type="entry name" value="PKS_MFAS_DH"/>
    <property type="match status" value="1"/>
</dbReference>
<dbReference type="FunFam" id="3.40.50.1820:FF:000059">
    <property type="entry name" value="Fatty acid synthase"/>
    <property type="match status" value="1"/>
</dbReference>
<keyword evidence="14" id="KW-0276">Fatty acid metabolism</keyword>
<evidence type="ECO:0000256" key="15">
    <source>
        <dbReference type="ARBA" id="ARBA00022857"/>
    </source>
</evidence>
<dbReference type="SMART" id="SM00829">
    <property type="entry name" value="PKS_ER"/>
    <property type="match status" value="1"/>
</dbReference>
<feature type="active site" description="Proton acceptor; for dehydratase activity" evidence="64">
    <location>
        <position position="2047"/>
    </location>
</feature>
<evidence type="ECO:0000256" key="8">
    <source>
        <dbReference type="ARBA" id="ARBA00022450"/>
    </source>
</evidence>
<comment type="catalytic activity">
    <reaction evidence="39">
        <text>(2E)-butenoyl-[ACP] + NADPH + H(+) = butanoyl-[ACP] + NADP(+)</text>
        <dbReference type="Rhea" id="RHEA:41812"/>
        <dbReference type="Rhea" id="RHEA-COMP:9627"/>
        <dbReference type="Rhea" id="RHEA-COMP:9628"/>
        <dbReference type="ChEBI" id="CHEBI:15378"/>
        <dbReference type="ChEBI" id="CHEBI:57783"/>
        <dbReference type="ChEBI" id="CHEBI:58349"/>
        <dbReference type="ChEBI" id="CHEBI:78453"/>
        <dbReference type="ChEBI" id="CHEBI:78454"/>
    </reaction>
    <physiologicalReaction direction="left-to-right" evidence="39">
        <dbReference type="Rhea" id="RHEA:41813"/>
    </physiologicalReaction>
</comment>
<comment type="catalytic activity">
    <reaction evidence="54">
        <text>3-oxotetradecanoyl-[ACP] + NADPH + H(+) = (3R)-hydroxytetradecanoyl-[ACP] + NADP(+)</text>
        <dbReference type="Rhea" id="RHEA:41888"/>
        <dbReference type="Rhea" id="RHEA-COMP:9645"/>
        <dbReference type="Rhea" id="RHEA-COMP:9646"/>
        <dbReference type="ChEBI" id="CHEBI:15378"/>
        <dbReference type="ChEBI" id="CHEBI:57783"/>
        <dbReference type="ChEBI" id="CHEBI:58349"/>
        <dbReference type="ChEBI" id="CHEBI:78473"/>
        <dbReference type="ChEBI" id="CHEBI:78474"/>
    </reaction>
    <physiologicalReaction direction="left-to-right" evidence="54">
        <dbReference type="Rhea" id="RHEA:41889"/>
    </physiologicalReaction>
</comment>
<comment type="catalytic activity">
    <reaction evidence="58">
        <text>3-oxododecanoyl-[ACP] + NADPH + H(+) = (3R)-hydroxydodecanoyl-[ACP] + NADP(+)</text>
        <dbReference type="Rhea" id="RHEA:41872"/>
        <dbReference type="Rhea" id="RHEA-COMP:9641"/>
        <dbReference type="Rhea" id="RHEA-COMP:9642"/>
        <dbReference type="ChEBI" id="CHEBI:15378"/>
        <dbReference type="ChEBI" id="CHEBI:57783"/>
        <dbReference type="ChEBI" id="CHEBI:58349"/>
        <dbReference type="ChEBI" id="CHEBI:78469"/>
        <dbReference type="ChEBI" id="CHEBI:78470"/>
    </reaction>
    <physiologicalReaction direction="left-to-right" evidence="58">
        <dbReference type="Rhea" id="RHEA:41873"/>
    </physiologicalReaction>
</comment>
<dbReference type="InterPro" id="IPR032821">
    <property type="entry name" value="PKS_assoc"/>
</dbReference>
<keyword evidence="9" id="KW-0444">Lipid biosynthesis</keyword>
<evidence type="ECO:0000256" key="13">
    <source>
        <dbReference type="ARBA" id="ARBA00022801"/>
    </source>
</evidence>
<evidence type="ECO:0000256" key="4">
    <source>
        <dbReference type="ARBA" id="ARBA00012873"/>
    </source>
</evidence>
<comment type="catalytic activity">
    <reaction evidence="62">
        <text>(2E)-decenoyl-[ACP] + NADPH + H(+) = decanoyl-[ACP] + NADP(+)</text>
        <dbReference type="Rhea" id="RHEA:41864"/>
        <dbReference type="Rhea" id="RHEA-COMP:9639"/>
        <dbReference type="Rhea" id="RHEA-COMP:9640"/>
        <dbReference type="ChEBI" id="CHEBI:15378"/>
        <dbReference type="ChEBI" id="CHEBI:57783"/>
        <dbReference type="ChEBI" id="CHEBI:58349"/>
        <dbReference type="ChEBI" id="CHEBI:78467"/>
        <dbReference type="ChEBI" id="CHEBI:78468"/>
    </reaction>
    <physiologicalReaction direction="left-to-right" evidence="62">
        <dbReference type="Rhea" id="RHEA:41865"/>
    </physiologicalReaction>
</comment>
<dbReference type="SMART" id="SM00822">
    <property type="entry name" value="PKS_KR"/>
    <property type="match status" value="1"/>
</dbReference>
<dbReference type="CDD" id="cd00833">
    <property type="entry name" value="PKS"/>
    <property type="match status" value="1"/>
</dbReference>
<evidence type="ECO:0000256" key="64">
    <source>
        <dbReference type="PROSITE-ProRule" id="PRU01363"/>
    </source>
</evidence>
<comment type="catalytic activity">
    <reaction evidence="30">
        <text>(3R)-hydroxyhexadecanoyl-[ACP] = (2E)-hexadecenoyl-[ACP] + H2O</text>
        <dbReference type="Rhea" id="RHEA:41908"/>
        <dbReference type="Rhea" id="RHEA-COMP:9650"/>
        <dbReference type="Rhea" id="RHEA-COMP:9651"/>
        <dbReference type="ChEBI" id="CHEBI:15377"/>
        <dbReference type="ChEBI" id="CHEBI:78480"/>
        <dbReference type="ChEBI" id="CHEBI:78481"/>
    </reaction>
    <physiologicalReaction direction="left-to-right" evidence="30">
        <dbReference type="Rhea" id="RHEA:41909"/>
    </physiologicalReaction>
</comment>
<keyword evidence="15" id="KW-0521">NADP</keyword>
<feature type="compositionally biased region" description="Basic and acidic residues" evidence="66">
    <location>
        <begin position="767"/>
        <end position="787"/>
    </location>
</feature>
<dbReference type="STRING" id="623744.A0A553QB57"/>
<dbReference type="Proteomes" id="UP000316079">
    <property type="component" value="Unassembled WGS sequence"/>
</dbReference>
<comment type="catalytic activity">
    <reaction evidence="36">
        <text>a (3R)-hydroxyacyl-[ACP] + NADP(+) = a 3-oxoacyl-[ACP] + NADPH + H(+)</text>
        <dbReference type="Rhea" id="RHEA:17397"/>
        <dbReference type="Rhea" id="RHEA-COMP:9916"/>
        <dbReference type="Rhea" id="RHEA-COMP:9945"/>
        <dbReference type="ChEBI" id="CHEBI:15378"/>
        <dbReference type="ChEBI" id="CHEBI:57783"/>
        <dbReference type="ChEBI" id="CHEBI:58349"/>
        <dbReference type="ChEBI" id="CHEBI:78776"/>
        <dbReference type="ChEBI" id="CHEBI:78827"/>
        <dbReference type="EC" id="1.1.1.100"/>
    </reaction>
    <physiologicalReaction direction="right-to-left" evidence="36">
        <dbReference type="Rhea" id="RHEA:17399"/>
    </physiologicalReaction>
</comment>
<comment type="function">
    <text evidence="32">Fatty acid synthetase is a multifunctional enzyme that catalyzes the de novo biosynthesis of long-chain saturated fatty acids starting from acetyl-CoA and malonyl-CoA in the presence of NADPH. This multifunctional protein contains 7 catalytic activities and a site for the binding of the prosthetic group 4'-phosphopantetheine of the acyl carrier protein ([ACP]) domain.</text>
</comment>
<evidence type="ECO:0000256" key="19">
    <source>
        <dbReference type="ARBA" id="ARBA00023027"/>
    </source>
</evidence>
<comment type="catalytic activity">
    <reaction evidence="34">
        <text>3-oxooctadecanoyl-[ACP] + NADPH + H(+) = (3R)-hydroxyoctadecanoyl-[ACP] + NADP(+)</text>
        <dbReference type="Rhea" id="RHEA:41920"/>
        <dbReference type="Rhea" id="RHEA-COMP:9653"/>
        <dbReference type="Rhea" id="RHEA-COMP:9654"/>
        <dbReference type="ChEBI" id="CHEBI:15378"/>
        <dbReference type="ChEBI" id="CHEBI:57783"/>
        <dbReference type="ChEBI" id="CHEBI:58349"/>
        <dbReference type="ChEBI" id="CHEBI:78487"/>
        <dbReference type="ChEBI" id="CHEBI:78488"/>
    </reaction>
    <physiologicalReaction direction="left-to-right" evidence="34">
        <dbReference type="Rhea" id="RHEA:41921"/>
    </physiologicalReaction>
</comment>
<evidence type="ECO:0000256" key="43">
    <source>
        <dbReference type="ARBA" id="ARBA00047953"/>
    </source>
</evidence>
<evidence type="ECO:0000256" key="14">
    <source>
        <dbReference type="ARBA" id="ARBA00022832"/>
    </source>
</evidence>
<dbReference type="Gene3D" id="3.40.366.10">
    <property type="entry name" value="Malonyl-Coenzyme A Acyl Carrier Protein, domain 2"/>
    <property type="match status" value="3"/>
</dbReference>
<evidence type="ECO:0000313" key="70">
    <source>
        <dbReference type="Proteomes" id="UP000316079"/>
    </source>
</evidence>
<dbReference type="FunFam" id="3.10.129.110:FF:000002">
    <property type="entry name" value="Fatty acid synthase"/>
    <property type="match status" value="1"/>
</dbReference>
<dbReference type="GO" id="GO:0141148">
    <property type="term" value="F:enoyl-[acyl-carrier-protein] reductase (NADPH) activity"/>
    <property type="evidence" value="ECO:0007669"/>
    <property type="project" value="UniProtKB-EC"/>
</dbReference>
<dbReference type="InterPro" id="IPR014030">
    <property type="entry name" value="Ketoacyl_synth_N"/>
</dbReference>
<evidence type="ECO:0000256" key="11">
    <source>
        <dbReference type="ARBA" id="ARBA00022679"/>
    </source>
</evidence>
<dbReference type="GO" id="GO:0005737">
    <property type="term" value="C:cytoplasm"/>
    <property type="evidence" value="ECO:0007669"/>
    <property type="project" value="TreeGrafter"/>
</dbReference>
<evidence type="ECO:0000256" key="34">
    <source>
        <dbReference type="ARBA" id="ARBA00047300"/>
    </source>
</evidence>
<dbReference type="GO" id="GO:0004315">
    <property type="term" value="F:3-oxoacyl-[acyl-carrier-protein] synthase activity"/>
    <property type="evidence" value="ECO:0007669"/>
    <property type="project" value="UniProtKB-EC"/>
</dbReference>
<protein>
    <recommendedName>
        <fullName evidence="7">Fatty acid synthase</fullName>
        <ecNumber evidence="5">1.1.1.100</ecNumber>
        <ecNumber evidence="2">1.3.1.39</ecNumber>
        <ecNumber evidence="6">2.3.1.41</ecNumber>
        <ecNumber evidence="4">2.3.1.85</ecNumber>
        <ecNumber evidence="3">3.1.2.14</ecNumber>
    </recommendedName>
</protein>
<comment type="catalytic activity">
    <reaction evidence="37">
        <text>3-oxodecanoyl-[ACP] + NADPH + H(+) = (3R)-hydroxydecanoyl-[ACP] + NADP(+)</text>
        <dbReference type="Rhea" id="RHEA:41856"/>
        <dbReference type="Rhea" id="RHEA-COMP:9637"/>
        <dbReference type="Rhea" id="RHEA-COMP:9638"/>
        <dbReference type="ChEBI" id="CHEBI:15378"/>
        <dbReference type="ChEBI" id="CHEBI:57783"/>
        <dbReference type="ChEBI" id="CHEBI:58349"/>
        <dbReference type="ChEBI" id="CHEBI:78464"/>
        <dbReference type="ChEBI" id="CHEBI:78466"/>
    </reaction>
    <physiologicalReaction direction="left-to-right" evidence="37">
        <dbReference type="Rhea" id="RHEA:41857"/>
    </physiologicalReaction>
</comment>
<dbReference type="Gene3D" id="3.30.70.3290">
    <property type="match status" value="3"/>
</dbReference>
<comment type="catalytic activity">
    <reaction evidence="41">
        <text>(2E)-hexadecenoyl-[ACP] + NADPH + H(+) = hexadecanoyl-[ACP] + NADP(+)</text>
        <dbReference type="Rhea" id="RHEA:41912"/>
        <dbReference type="Rhea" id="RHEA-COMP:9651"/>
        <dbReference type="Rhea" id="RHEA-COMP:9652"/>
        <dbReference type="ChEBI" id="CHEBI:15378"/>
        <dbReference type="ChEBI" id="CHEBI:57783"/>
        <dbReference type="ChEBI" id="CHEBI:58349"/>
        <dbReference type="ChEBI" id="CHEBI:78481"/>
        <dbReference type="ChEBI" id="CHEBI:78483"/>
    </reaction>
    <physiologicalReaction direction="left-to-right" evidence="41">
        <dbReference type="Rhea" id="RHEA:41913"/>
    </physiologicalReaction>
</comment>
<feature type="region of interest" description="C-terminal hotdog fold" evidence="64">
    <location>
        <begin position="2154"/>
        <end position="2280"/>
    </location>
</feature>
<keyword evidence="65" id="KW-0175">Coiled coil</keyword>
<dbReference type="FunFam" id="3.40.50.720:FF:000209">
    <property type="entry name" value="Polyketide synthase Pks12"/>
    <property type="match status" value="1"/>
</dbReference>
<comment type="catalytic activity">
    <reaction evidence="28">
        <text>(3R)-hydroxytetradecanoyl-[ACP] = (2E)-tetradecenoyl-[ACP] + H2O</text>
        <dbReference type="Rhea" id="RHEA:41892"/>
        <dbReference type="Rhea" id="RHEA-COMP:9646"/>
        <dbReference type="Rhea" id="RHEA-COMP:9647"/>
        <dbReference type="ChEBI" id="CHEBI:15377"/>
        <dbReference type="ChEBI" id="CHEBI:78474"/>
        <dbReference type="ChEBI" id="CHEBI:78475"/>
    </reaction>
    <physiologicalReaction direction="left-to-right" evidence="28">
        <dbReference type="Rhea" id="RHEA:41893"/>
    </physiologicalReaction>
</comment>
<comment type="catalytic activity">
    <reaction evidence="47">
        <text>tetradecanoyl-[ACP] + H2O = tetradecanoate + holo-[ACP] + H(+)</text>
        <dbReference type="Rhea" id="RHEA:30123"/>
        <dbReference type="Rhea" id="RHEA-COMP:9648"/>
        <dbReference type="Rhea" id="RHEA-COMP:9685"/>
        <dbReference type="ChEBI" id="CHEBI:15377"/>
        <dbReference type="ChEBI" id="CHEBI:15378"/>
        <dbReference type="ChEBI" id="CHEBI:30807"/>
        <dbReference type="ChEBI" id="CHEBI:64479"/>
        <dbReference type="ChEBI" id="CHEBI:78477"/>
        <dbReference type="EC" id="3.1.2.14"/>
    </reaction>
    <physiologicalReaction direction="left-to-right" evidence="47">
        <dbReference type="Rhea" id="RHEA:30124"/>
    </physiologicalReaction>
</comment>
<feature type="domain" description="Ketosynthase family 3 (KS3)" evidence="67">
    <location>
        <begin position="896"/>
        <end position="1301"/>
    </location>
</feature>
<reference evidence="69 70" key="1">
    <citation type="journal article" date="2019" name="Sci. Data">
        <title>Hybrid genome assembly and annotation of Danionella translucida.</title>
        <authorList>
            <person name="Kadobianskyi M."/>
            <person name="Schulze L."/>
            <person name="Schuelke M."/>
            <person name="Judkewitz B."/>
        </authorList>
    </citation>
    <scope>NUCLEOTIDE SEQUENCE [LARGE SCALE GENOMIC DNA]</scope>
    <source>
        <strain evidence="69 70">Bolton</strain>
    </source>
</reference>
<keyword evidence="16" id="KW-0663">Pyridoxal phosphate</keyword>
<dbReference type="Pfam" id="PF00975">
    <property type="entry name" value="Thioesterase"/>
    <property type="match status" value="1"/>
</dbReference>
<dbReference type="InterPro" id="IPR057326">
    <property type="entry name" value="KR_dom"/>
</dbReference>
<feature type="region of interest" description="N-terminal hotdog fold" evidence="64">
    <location>
        <begin position="2013"/>
        <end position="2143"/>
    </location>
</feature>
<keyword evidence="22" id="KW-0511">Multifunctional enzyme</keyword>
<evidence type="ECO:0000256" key="54">
    <source>
        <dbReference type="ARBA" id="ARBA00048935"/>
    </source>
</evidence>
<comment type="catalytic activity">
    <reaction evidence="46">
        <text>(2E)-dodecenoyl-[ACP] + NADPH + H(+) = dodecanoyl-[ACP] + NADP(+)</text>
        <dbReference type="Rhea" id="RHEA:41880"/>
        <dbReference type="Rhea" id="RHEA-COMP:9643"/>
        <dbReference type="Rhea" id="RHEA-COMP:9644"/>
        <dbReference type="ChEBI" id="CHEBI:15378"/>
        <dbReference type="ChEBI" id="CHEBI:57783"/>
        <dbReference type="ChEBI" id="CHEBI:58349"/>
        <dbReference type="ChEBI" id="CHEBI:65264"/>
        <dbReference type="ChEBI" id="CHEBI:78472"/>
    </reaction>
    <physiologicalReaction direction="left-to-right" evidence="46">
        <dbReference type="Rhea" id="RHEA:41881"/>
    </physiologicalReaction>
</comment>
<dbReference type="EC" id="2.3.1.41" evidence="6"/>
<keyword evidence="20" id="KW-0443">Lipid metabolism</keyword>
<feature type="domain" description="PKS/mFAS DH" evidence="68">
    <location>
        <begin position="2013"/>
        <end position="2280"/>
    </location>
</feature>
<dbReference type="InterPro" id="IPR013968">
    <property type="entry name" value="PKS_KR"/>
</dbReference>
<dbReference type="InterPro" id="IPR049552">
    <property type="entry name" value="PKS_DH_N"/>
</dbReference>
<dbReference type="SUPFAM" id="SSF50129">
    <property type="entry name" value="GroES-like"/>
    <property type="match status" value="1"/>
</dbReference>
<dbReference type="InterPro" id="IPR049900">
    <property type="entry name" value="PKS_mFAS_DH"/>
</dbReference>
<dbReference type="InterPro" id="IPR020807">
    <property type="entry name" value="PKS_DH"/>
</dbReference>
<dbReference type="CDD" id="cd08954">
    <property type="entry name" value="KR_1_FAS_SDR_x"/>
    <property type="match status" value="1"/>
</dbReference>
<dbReference type="PANTHER" id="PTHR43775:SF7">
    <property type="entry name" value="FATTY ACID SYNTHASE"/>
    <property type="match status" value="1"/>
</dbReference>
<evidence type="ECO:0000256" key="28">
    <source>
        <dbReference type="ARBA" id="ARBA00023398"/>
    </source>
</evidence>
<organism evidence="69 70">
    <name type="scientific">Danionella cerebrum</name>
    <dbReference type="NCBI Taxonomy" id="2873325"/>
    <lineage>
        <taxon>Eukaryota</taxon>
        <taxon>Metazoa</taxon>
        <taxon>Chordata</taxon>
        <taxon>Craniata</taxon>
        <taxon>Vertebrata</taxon>
        <taxon>Euteleostomi</taxon>
        <taxon>Actinopterygii</taxon>
        <taxon>Neopterygii</taxon>
        <taxon>Teleostei</taxon>
        <taxon>Ostariophysi</taxon>
        <taxon>Cypriniformes</taxon>
        <taxon>Danionidae</taxon>
        <taxon>Danioninae</taxon>
        <taxon>Danionella</taxon>
    </lineage>
</organism>
<comment type="catalytic activity">
    <reaction evidence="29">
        <text>(3R)-hydroxyoctadecanoyl-[ACP] = (2E)-octadecenoyl-[ACP] + H2O</text>
        <dbReference type="Rhea" id="RHEA:41924"/>
        <dbReference type="Rhea" id="RHEA-COMP:9654"/>
        <dbReference type="Rhea" id="RHEA-COMP:9655"/>
        <dbReference type="ChEBI" id="CHEBI:15377"/>
        <dbReference type="ChEBI" id="CHEBI:78488"/>
        <dbReference type="ChEBI" id="CHEBI:78489"/>
    </reaction>
    <physiologicalReaction direction="left-to-right" evidence="29">
        <dbReference type="Rhea" id="RHEA:41925"/>
    </physiologicalReaction>
</comment>
<dbReference type="SMART" id="SM00826">
    <property type="entry name" value="PKS_DH"/>
    <property type="match status" value="1"/>
</dbReference>